<dbReference type="EMBL" id="JACGCM010002681">
    <property type="protein sequence ID" value="KAF6136779.1"/>
    <property type="molecule type" value="Genomic_DNA"/>
</dbReference>
<keyword evidence="5" id="KW-0067">ATP-binding</keyword>
<evidence type="ECO:0000259" key="11">
    <source>
        <dbReference type="Pfam" id="PF02874"/>
    </source>
</evidence>
<dbReference type="Proteomes" id="UP000541444">
    <property type="component" value="Unassembled WGS sequence"/>
</dbReference>
<dbReference type="InterPro" id="IPR000194">
    <property type="entry name" value="ATPase_F1/V1/A1_a/bsu_nucl-bd"/>
</dbReference>
<dbReference type="GO" id="GO:0046933">
    <property type="term" value="F:proton-transporting ATP synthase activity, rotational mechanism"/>
    <property type="evidence" value="ECO:0007669"/>
    <property type="project" value="InterPro"/>
</dbReference>
<evidence type="ECO:0000256" key="6">
    <source>
        <dbReference type="ARBA" id="ARBA00023065"/>
    </source>
</evidence>
<dbReference type="InterPro" id="IPR004100">
    <property type="entry name" value="ATPase_F1/V1/A1_a/bsu_N"/>
</dbReference>
<dbReference type="GO" id="GO:0005524">
    <property type="term" value="F:ATP binding"/>
    <property type="evidence" value="ECO:0007669"/>
    <property type="project" value="UniProtKB-KW"/>
</dbReference>
<comment type="similarity">
    <text evidence="1">Belongs to the ATPase alpha/beta chains family.</text>
</comment>
<dbReference type="PANTHER" id="PTHR48082">
    <property type="entry name" value="ATP SYNTHASE SUBUNIT ALPHA, MITOCHONDRIAL"/>
    <property type="match status" value="1"/>
</dbReference>
<evidence type="ECO:0000256" key="5">
    <source>
        <dbReference type="ARBA" id="ARBA00022840"/>
    </source>
</evidence>
<dbReference type="OrthoDB" id="1104282at2759"/>
<dbReference type="Gene3D" id="2.40.30.20">
    <property type="match status" value="1"/>
</dbReference>
<dbReference type="GO" id="GO:0045259">
    <property type="term" value="C:proton-transporting ATP synthase complex"/>
    <property type="evidence" value="ECO:0007669"/>
    <property type="project" value="UniProtKB-KW"/>
</dbReference>
<keyword evidence="4" id="KW-0375">Hydrogen ion transport</keyword>
<reference evidence="12 13" key="1">
    <citation type="journal article" date="2020" name="IScience">
        <title>Genome Sequencing of the Endangered Kingdonia uniflora (Circaeasteraceae, Ranunculales) Reveals Potential Mechanisms of Evolutionary Specialization.</title>
        <authorList>
            <person name="Sun Y."/>
            <person name="Deng T."/>
            <person name="Zhang A."/>
            <person name="Moore M.J."/>
            <person name="Landis J.B."/>
            <person name="Lin N."/>
            <person name="Zhang H."/>
            <person name="Zhang X."/>
            <person name="Huang J."/>
            <person name="Zhang X."/>
            <person name="Sun H."/>
            <person name="Wang H."/>
        </authorList>
    </citation>
    <scope>NUCLEOTIDE SEQUENCE [LARGE SCALE GENOMIC DNA]</scope>
    <source>
        <strain evidence="12">TB1705</strain>
        <tissue evidence="12">Leaf</tissue>
    </source>
</reference>
<keyword evidence="2" id="KW-0813">Transport</keyword>
<evidence type="ECO:0008006" key="14">
    <source>
        <dbReference type="Google" id="ProtNLM"/>
    </source>
</evidence>
<evidence type="ECO:0000256" key="2">
    <source>
        <dbReference type="ARBA" id="ARBA00022448"/>
    </source>
</evidence>
<keyword evidence="8" id="KW-0139">CF(1)</keyword>
<dbReference type="SUPFAM" id="SSF52540">
    <property type="entry name" value="P-loop containing nucleoside triphosphate hydrolases"/>
    <property type="match status" value="1"/>
</dbReference>
<feature type="domain" description="ATPase F1/V1/A1 complex alpha/beta subunit nucleotide-binding" evidence="10">
    <location>
        <begin position="153"/>
        <end position="206"/>
    </location>
</feature>
<dbReference type="Pfam" id="PF02874">
    <property type="entry name" value="ATP-synt_ab_N"/>
    <property type="match status" value="1"/>
</dbReference>
<keyword evidence="13" id="KW-1185">Reference proteome</keyword>
<evidence type="ECO:0000259" key="10">
    <source>
        <dbReference type="Pfam" id="PF00006"/>
    </source>
</evidence>
<evidence type="ECO:0000256" key="1">
    <source>
        <dbReference type="ARBA" id="ARBA00008936"/>
    </source>
</evidence>
<dbReference type="PANTHER" id="PTHR48082:SF2">
    <property type="entry name" value="ATP SYNTHASE SUBUNIT ALPHA, MITOCHONDRIAL"/>
    <property type="match status" value="1"/>
</dbReference>
<proteinExistence type="inferred from homology"/>
<sequence length="207" mass="22527">MVTLRADEISNIIREQIEQYTREVKIVNTGTVLQVGDDIVHIYGLDEVMSGELVEFGKGTIGIALNLESNHVGVELMSDGLMIQEGSSVKVTGRIAQIPMSESYLGRVVNALAKPINGRGKILASESQLIESPTPGIISRRSIYEPLQIGLIDIDSMIPIRRDQRELIIRDRQTGKAAVATDTTLNQMGQNVICVYVAIGQKAPSVA</sequence>
<evidence type="ECO:0000256" key="7">
    <source>
        <dbReference type="ARBA" id="ARBA00023136"/>
    </source>
</evidence>
<comment type="caution">
    <text evidence="12">The sequence shown here is derived from an EMBL/GenBank/DDBJ whole genome shotgun (WGS) entry which is preliminary data.</text>
</comment>
<keyword evidence="9" id="KW-0066">ATP synthesis</keyword>
<dbReference type="InterPro" id="IPR023366">
    <property type="entry name" value="ATP_synth_asu-like_sf"/>
</dbReference>
<dbReference type="Gene3D" id="3.40.50.300">
    <property type="entry name" value="P-loop containing nucleotide triphosphate hydrolases"/>
    <property type="match status" value="1"/>
</dbReference>
<keyword evidence="7" id="KW-0472">Membrane</keyword>
<dbReference type="AlphaFoldDB" id="A0A7J7L2G6"/>
<protein>
    <recommendedName>
        <fullName evidence="14">ATP synthase CF1 alpha subunit</fullName>
    </recommendedName>
</protein>
<name>A0A7J7L2G6_9MAGN</name>
<dbReference type="InterPro" id="IPR005294">
    <property type="entry name" value="ATP_synth_F1_asu"/>
</dbReference>
<dbReference type="Pfam" id="PF00006">
    <property type="entry name" value="ATP-synt_ab"/>
    <property type="match status" value="1"/>
</dbReference>
<dbReference type="InterPro" id="IPR027417">
    <property type="entry name" value="P-loop_NTPase"/>
</dbReference>
<feature type="domain" description="ATPase F1/V1/A1 complex alpha/beta subunit N-terminal" evidence="11">
    <location>
        <begin position="29"/>
        <end position="93"/>
    </location>
</feature>
<dbReference type="FunFam" id="2.40.30.20:FF:000001">
    <property type="entry name" value="ATP synthase subunit alpha"/>
    <property type="match status" value="1"/>
</dbReference>
<evidence type="ECO:0000313" key="12">
    <source>
        <dbReference type="EMBL" id="KAF6136779.1"/>
    </source>
</evidence>
<accession>A0A7J7L2G6</accession>
<organism evidence="12 13">
    <name type="scientific">Kingdonia uniflora</name>
    <dbReference type="NCBI Taxonomy" id="39325"/>
    <lineage>
        <taxon>Eukaryota</taxon>
        <taxon>Viridiplantae</taxon>
        <taxon>Streptophyta</taxon>
        <taxon>Embryophyta</taxon>
        <taxon>Tracheophyta</taxon>
        <taxon>Spermatophyta</taxon>
        <taxon>Magnoliopsida</taxon>
        <taxon>Ranunculales</taxon>
        <taxon>Circaeasteraceae</taxon>
        <taxon>Kingdonia</taxon>
    </lineage>
</organism>
<dbReference type="SUPFAM" id="SSF50615">
    <property type="entry name" value="N-terminal domain of alpha and beta subunits of F1 ATP synthase"/>
    <property type="match status" value="1"/>
</dbReference>
<keyword evidence="3" id="KW-0547">Nucleotide-binding</keyword>
<dbReference type="InterPro" id="IPR036121">
    <property type="entry name" value="ATPase_F1/V1/A1_a/bsu_N_sf"/>
</dbReference>
<keyword evidence="6" id="KW-0406">Ion transport</keyword>
<evidence type="ECO:0000256" key="8">
    <source>
        <dbReference type="ARBA" id="ARBA00023196"/>
    </source>
</evidence>
<evidence type="ECO:0000256" key="9">
    <source>
        <dbReference type="ARBA" id="ARBA00023310"/>
    </source>
</evidence>
<evidence type="ECO:0000313" key="13">
    <source>
        <dbReference type="Proteomes" id="UP000541444"/>
    </source>
</evidence>
<evidence type="ECO:0000256" key="4">
    <source>
        <dbReference type="ARBA" id="ARBA00022781"/>
    </source>
</evidence>
<gene>
    <name evidence="12" type="ORF">GIB67_020101</name>
</gene>
<evidence type="ECO:0000256" key="3">
    <source>
        <dbReference type="ARBA" id="ARBA00022741"/>
    </source>
</evidence>
<dbReference type="CDD" id="cd18116">
    <property type="entry name" value="ATP-synt_F1_alpha_N"/>
    <property type="match status" value="1"/>
</dbReference>
<dbReference type="GO" id="GO:0043531">
    <property type="term" value="F:ADP binding"/>
    <property type="evidence" value="ECO:0007669"/>
    <property type="project" value="TreeGrafter"/>
</dbReference>